<evidence type="ECO:0000256" key="2">
    <source>
        <dbReference type="SAM" id="MobiDB-lite"/>
    </source>
</evidence>
<keyword evidence="3" id="KW-0472">Membrane</keyword>
<evidence type="ECO:0000313" key="4">
    <source>
        <dbReference type="EMBL" id="AAZ23620.1"/>
    </source>
</evidence>
<feature type="coiled-coil region" evidence="1">
    <location>
        <begin position="243"/>
        <end position="298"/>
    </location>
</feature>
<gene>
    <name evidence="4" type="primary">incA</name>
</gene>
<evidence type="ECO:0000256" key="3">
    <source>
        <dbReference type="SAM" id="Phobius"/>
    </source>
</evidence>
<keyword evidence="3" id="KW-1133">Transmembrane helix</keyword>
<accession>Q45SH9</accession>
<feature type="transmembrane region" description="Helical" evidence="3">
    <location>
        <begin position="68"/>
        <end position="91"/>
    </location>
</feature>
<feature type="region of interest" description="Disordered" evidence="2">
    <location>
        <begin position="1"/>
        <end position="21"/>
    </location>
</feature>
<keyword evidence="1" id="KW-0175">Coiled coil</keyword>
<feature type="coiled-coil region" evidence="1">
    <location>
        <begin position="126"/>
        <end position="170"/>
    </location>
</feature>
<sequence length="382" mass="41907">MTSPVESGTSTVPLSNSLSTSEGYGADKSAVIPIATQLPSPSSPEVATAKKLVIPEVKVSVLQRIFHLIKIISAVSLFAVGIAALICLQFGVAVSPLSLVLMIAIMLVSFVIVIMVIQDSTPSQVARRMKQQLHQFSQENTRLHQEVDTLVSANRDLANQISELTQLHEKLSDFGNKLETCTGEFDELISEFKVNLEAFKSVGTRVETIISPFERLAESLTGVFSKDAVKNMVDAVSALRVEMETLKQHVEESRAVLQQLQSDAQLREQHLLYLEQRKQELEAVCSTLSASIEQLRSSTSHLQAVESRIVSAVSEDTRRASLTSTTETADQGALRDPSRDRYGGSGAQSSYRLSPSVTMSRLEQRGRRIIGTDDQGFPIYEQ</sequence>
<feature type="region of interest" description="Disordered" evidence="2">
    <location>
        <begin position="316"/>
        <end position="382"/>
    </location>
</feature>
<reference evidence="4" key="1">
    <citation type="submission" date="2005-07" db="EMBL/GenBank/DDBJ databases">
        <title>Development of a real time PCR for the detection of Chlamydia psittaci.</title>
        <authorList>
            <person name="Menard A."/>
            <person name="Clerc M."/>
            <person name="Subtil A."/>
            <person name="Megraud F."/>
            <person name="Bebear C."/>
            <person name="de Barbeyrac B."/>
        </authorList>
    </citation>
    <scope>NUCLEOTIDE SEQUENCE</scope>
    <source>
        <strain evidence="4">CP3</strain>
    </source>
</reference>
<feature type="transmembrane region" description="Helical" evidence="3">
    <location>
        <begin position="97"/>
        <end position="117"/>
    </location>
</feature>
<feature type="compositionally biased region" description="Polar residues" evidence="2">
    <location>
        <begin position="320"/>
        <end position="329"/>
    </location>
</feature>
<keyword evidence="3" id="KW-0812">Transmembrane</keyword>
<evidence type="ECO:0000256" key="1">
    <source>
        <dbReference type="SAM" id="Coils"/>
    </source>
</evidence>
<organism evidence="4">
    <name type="scientific">Chlamydia psittaci</name>
    <name type="common">Chlamydophila psittaci</name>
    <dbReference type="NCBI Taxonomy" id="83554"/>
    <lineage>
        <taxon>Bacteria</taxon>
        <taxon>Pseudomonadati</taxon>
        <taxon>Chlamydiota</taxon>
        <taxon>Chlamydiia</taxon>
        <taxon>Chlamydiales</taxon>
        <taxon>Chlamydiaceae</taxon>
        <taxon>Chlamydia/Chlamydophila group</taxon>
        <taxon>Chlamydia</taxon>
    </lineage>
</organism>
<proteinExistence type="predicted"/>
<dbReference type="AlphaFoldDB" id="Q45SH9"/>
<dbReference type="EMBL" id="DQ117474">
    <property type="protein sequence ID" value="AAZ23620.1"/>
    <property type="molecule type" value="Genomic_DNA"/>
</dbReference>
<feature type="compositionally biased region" description="Polar residues" evidence="2">
    <location>
        <begin position="347"/>
        <end position="361"/>
    </location>
</feature>
<protein>
    <submittedName>
        <fullName evidence="4">Inclusion membrane protein A</fullName>
    </submittedName>
</protein>
<name>Q45SH9_CHLPS</name>